<keyword evidence="1 6" id="KW-0285">Flavoprotein</keyword>
<dbReference type="RefSeq" id="WP_090868810.1">
    <property type="nucleotide sequence ID" value="NZ_FNYE01000017.1"/>
</dbReference>
<proteinExistence type="inferred from homology"/>
<dbReference type="OrthoDB" id="4505903at2"/>
<evidence type="ECO:0000256" key="3">
    <source>
        <dbReference type="ARBA" id="ARBA00023002"/>
    </source>
</evidence>
<feature type="domain" description="Luciferase-like" evidence="7">
    <location>
        <begin position="36"/>
        <end position="384"/>
    </location>
</feature>
<keyword evidence="4 8" id="KW-0503">Monooxygenase</keyword>
<dbReference type="Proteomes" id="UP000198866">
    <property type="component" value="Unassembled WGS sequence"/>
</dbReference>
<evidence type="ECO:0000256" key="5">
    <source>
        <dbReference type="ARBA" id="ARBA00033748"/>
    </source>
</evidence>
<dbReference type="NCBIfam" id="TIGR03860">
    <property type="entry name" value="FMN_nitrolo"/>
    <property type="match status" value="1"/>
</dbReference>
<gene>
    <name evidence="8" type="ORF">SAMN05192539_1017119</name>
</gene>
<dbReference type="CDD" id="cd01095">
    <property type="entry name" value="Nitrilotriacetate_monoxgenase"/>
    <property type="match status" value="1"/>
</dbReference>
<feature type="binding site" evidence="6">
    <location>
        <position position="105"/>
    </location>
    <ligand>
        <name>FMN</name>
        <dbReference type="ChEBI" id="CHEBI:58210"/>
    </ligand>
</feature>
<feature type="binding site" evidence="6">
    <location>
        <position position="230"/>
    </location>
    <ligand>
        <name>FMN</name>
        <dbReference type="ChEBI" id="CHEBI:58210"/>
    </ligand>
</feature>
<dbReference type="Gene3D" id="3.20.20.30">
    <property type="entry name" value="Luciferase-like domain"/>
    <property type="match status" value="1"/>
</dbReference>
<keyword evidence="9" id="KW-1185">Reference proteome</keyword>
<dbReference type="PIRSF" id="PIRSF000337">
    <property type="entry name" value="NTA_MOA"/>
    <property type="match status" value="1"/>
</dbReference>
<dbReference type="STRING" id="667676.SAMN05192539_1017119"/>
<evidence type="ECO:0000256" key="1">
    <source>
        <dbReference type="ARBA" id="ARBA00022630"/>
    </source>
</evidence>
<dbReference type="InterPro" id="IPR051260">
    <property type="entry name" value="Diverse_substr_monoxygenases"/>
</dbReference>
<dbReference type="PANTHER" id="PTHR30011:SF16">
    <property type="entry name" value="C2H2 FINGER DOMAIN TRANSCRIPTION FACTOR (EUROFUNG)-RELATED"/>
    <property type="match status" value="1"/>
</dbReference>
<dbReference type="AlphaFoldDB" id="A0A1H7BED3"/>
<sequence length="464" mass="51751">MAKKEILLNAFNMNCVGHINHGLWTHPRDRSSDYRLLSYWTDLACVLERGLFDGLFLADIVGVYDVYRRNVDVTLKESIQLPVNDPTLLVPAMAAVTQHLSFGVTVNLTYEEPYLLARRFSTLDHLTQGRIGWNIVTGYLDSAARAMGRAAQLPHDERYDRADEYLDVLYKLWEGSWEDDAVLRDKAARVYARPDKVHRVRHAGRYYNVEGYHLAEPSPQRTPVLFQAGSSGRGQRFAARHAECVFISPPNREVGRATVRALREELVKAGRRPDDVKVFVGAAVVPGATQAEARDKHADYLHYASREAGLAHFAASTGIDYAQYDLDEPIDYAPGNAIESAARTAKAHGWTRRKLLDMFALGGRYPAIVGTPAQIADELQQWVDEADVDGFNLSRTVVPESYVDFVDLVVPELQDRGIYKTAYADGSLRHKLFNAGDRLPARHAGAAFRQQSALDSVAEAPTVA</sequence>
<dbReference type="SUPFAM" id="SSF51679">
    <property type="entry name" value="Bacterial luciferase-like"/>
    <property type="match status" value="1"/>
</dbReference>
<dbReference type="InterPro" id="IPR011251">
    <property type="entry name" value="Luciferase-like_dom"/>
</dbReference>
<evidence type="ECO:0000313" key="8">
    <source>
        <dbReference type="EMBL" id="SEJ75818.1"/>
    </source>
</evidence>
<keyword evidence="3" id="KW-0560">Oxidoreductase</keyword>
<feature type="binding site" evidence="6">
    <location>
        <position position="159"/>
    </location>
    <ligand>
        <name>FMN</name>
        <dbReference type="ChEBI" id="CHEBI:58210"/>
    </ligand>
</feature>
<dbReference type="Pfam" id="PF00296">
    <property type="entry name" value="Bac_luciferase"/>
    <property type="match status" value="1"/>
</dbReference>
<keyword evidence="2 6" id="KW-0288">FMN</keyword>
<dbReference type="InterPro" id="IPR016215">
    <property type="entry name" value="NTA_MOA"/>
</dbReference>
<accession>A0A1H7BED3</accession>
<evidence type="ECO:0000256" key="6">
    <source>
        <dbReference type="PIRSR" id="PIRSR000337-1"/>
    </source>
</evidence>
<name>A0A1H7BED3_9BURK</name>
<feature type="binding site" evidence="6">
    <location>
        <position position="59"/>
    </location>
    <ligand>
        <name>FMN</name>
        <dbReference type="ChEBI" id="CHEBI:58210"/>
    </ligand>
</feature>
<dbReference type="InterPro" id="IPR036661">
    <property type="entry name" value="Luciferase-like_sf"/>
</dbReference>
<reference evidence="9" key="1">
    <citation type="submission" date="2016-10" db="EMBL/GenBank/DDBJ databases">
        <authorList>
            <person name="Varghese N."/>
            <person name="Submissions S."/>
        </authorList>
    </citation>
    <scope>NUCLEOTIDE SEQUENCE [LARGE SCALE GENOMIC DNA]</scope>
    <source>
        <strain evidence="9">LMG 26031</strain>
    </source>
</reference>
<feature type="binding site" evidence="6">
    <location>
        <position position="231"/>
    </location>
    <ligand>
        <name>FMN</name>
        <dbReference type="ChEBI" id="CHEBI:58210"/>
    </ligand>
</feature>
<feature type="binding site" evidence="6">
    <location>
        <position position="155"/>
    </location>
    <ligand>
        <name>FMN</name>
        <dbReference type="ChEBI" id="CHEBI:58210"/>
    </ligand>
</feature>
<evidence type="ECO:0000259" key="7">
    <source>
        <dbReference type="Pfam" id="PF00296"/>
    </source>
</evidence>
<dbReference type="EMBL" id="FNYE01000017">
    <property type="protein sequence ID" value="SEJ75818.1"/>
    <property type="molecule type" value="Genomic_DNA"/>
</dbReference>
<dbReference type="GO" id="GO:0016705">
    <property type="term" value="F:oxidoreductase activity, acting on paired donors, with incorporation or reduction of molecular oxygen"/>
    <property type="evidence" value="ECO:0007669"/>
    <property type="project" value="InterPro"/>
</dbReference>
<dbReference type="GO" id="GO:0004497">
    <property type="term" value="F:monooxygenase activity"/>
    <property type="evidence" value="ECO:0007669"/>
    <property type="project" value="UniProtKB-KW"/>
</dbReference>
<dbReference type="PANTHER" id="PTHR30011">
    <property type="entry name" value="ALKANESULFONATE MONOOXYGENASE-RELATED"/>
    <property type="match status" value="1"/>
</dbReference>
<evidence type="ECO:0000256" key="2">
    <source>
        <dbReference type="ARBA" id="ARBA00022643"/>
    </source>
</evidence>
<evidence type="ECO:0000256" key="4">
    <source>
        <dbReference type="ARBA" id="ARBA00023033"/>
    </source>
</evidence>
<evidence type="ECO:0000313" key="9">
    <source>
        <dbReference type="Proteomes" id="UP000198866"/>
    </source>
</evidence>
<organism evidence="8 9">
    <name type="scientific">Paraburkholderia diazotrophica</name>
    <dbReference type="NCBI Taxonomy" id="667676"/>
    <lineage>
        <taxon>Bacteria</taxon>
        <taxon>Pseudomonadati</taxon>
        <taxon>Pseudomonadota</taxon>
        <taxon>Betaproteobacteria</taxon>
        <taxon>Burkholderiales</taxon>
        <taxon>Burkholderiaceae</taxon>
        <taxon>Paraburkholderia</taxon>
    </lineage>
</organism>
<comment type="similarity">
    <text evidence="5">Belongs to the NtaA/SnaA/DszA monooxygenase family.</text>
</comment>
<protein>
    <submittedName>
        <fullName evidence="8">FMN-dependent oxidoreductase, nitrilotriacetate monooxygenase family</fullName>
    </submittedName>
</protein>